<keyword evidence="5" id="KW-0532">Neurotransmitter transport</keyword>
<keyword evidence="6 9" id="KW-1133">Transmembrane helix</keyword>
<feature type="transmembrane region" description="Helical" evidence="9">
    <location>
        <begin position="438"/>
        <end position="457"/>
    </location>
</feature>
<accession>A0ABM4DEM7</accession>
<evidence type="ECO:0000256" key="5">
    <source>
        <dbReference type="ARBA" id="ARBA00022775"/>
    </source>
</evidence>
<evidence type="ECO:0000256" key="3">
    <source>
        <dbReference type="ARBA" id="ARBA00022448"/>
    </source>
</evidence>
<feature type="transmembrane region" description="Helical" evidence="9">
    <location>
        <begin position="107"/>
        <end position="130"/>
    </location>
</feature>
<dbReference type="PANTHER" id="PTHR22950:SF689">
    <property type="entry name" value="VESICULAR INHIBITORY AMINO ACID TRANSPORTER"/>
    <property type="match status" value="1"/>
</dbReference>
<gene>
    <name evidence="12" type="primary">LOC100202665</name>
</gene>
<keyword evidence="4 9" id="KW-0812">Transmembrane</keyword>
<comment type="similarity">
    <text evidence="2">Belongs to the amino acid/polyamine transporter 2 family.</text>
</comment>
<keyword evidence="11" id="KW-1185">Reference proteome</keyword>
<feature type="transmembrane region" description="Helical" evidence="9">
    <location>
        <begin position="244"/>
        <end position="269"/>
    </location>
</feature>
<dbReference type="RefSeq" id="XP_065672865.1">
    <property type="nucleotide sequence ID" value="XM_065816793.1"/>
</dbReference>
<feature type="transmembrane region" description="Helical" evidence="9">
    <location>
        <begin position="473"/>
        <end position="498"/>
    </location>
</feature>
<feature type="transmembrane region" description="Helical" evidence="9">
    <location>
        <begin position="407"/>
        <end position="432"/>
    </location>
</feature>
<evidence type="ECO:0000313" key="11">
    <source>
        <dbReference type="Proteomes" id="UP001652625"/>
    </source>
</evidence>
<feature type="domain" description="Amino acid transporter transmembrane" evidence="10">
    <location>
        <begin position="103"/>
        <end position="491"/>
    </location>
</feature>
<dbReference type="Pfam" id="PF01490">
    <property type="entry name" value="Aa_trans"/>
    <property type="match status" value="1"/>
</dbReference>
<evidence type="ECO:0000256" key="1">
    <source>
        <dbReference type="ARBA" id="ARBA00004439"/>
    </source>
</evidence>
<evidence type="ECO:0000256" key="6">
    <source>
        <dbReference type="ARBA" id="ARBA00022989"/>
    </source>
</evidence>
<comment type="subcellular location">
    <subcellularLocation>
        <location evidence="1">Cytoplasmic vesicle membrane</location>
        <topology evidence="1">Multi-pass membrane protein</topology>
    </subcellularLocation>
</comment>
<evidence type="ECO:0000256" key="7">
    <source>
        <dbReference type="ARBA" id="ARBA00023136"/>
    </source>
</evidence>
<dbReference type="PANTHER" id="PTHR22950">
    <property type="entry name" value="AMINO ACID TRANSPORTER"/>
    <property type="match status" value="1"/>
</dbReference>
<reference evidence="12" key="1">
    <citation type="submission" date="2025-08" db="UniProtKB">
        <authorList>
            <consortium name="RefSeq"/>
        </authorList>
    </citation>
    <scope>IDENTIFICATION</scope>
</reference>
<proteinExistence type="inferred from homology"/>
<keyword evidence="3" id="KW-0813">Transport</keyword>
<name>A0ABM4DEM7_HYDVU</name>
<organism evidence="11 12">
    <name type="scientific">Hydra vulgaris</name>
    <name type="common">Hydra</name>
    <name type="synonym">Hydra attenuata</name>
    <dbReference type="NCBI Taxonomy" id="6087"/>
    <lineage>
        <taxon>Eukaryota</taxon>
        <taxon>Metazoa</taxon>
        <taxon>Cnidaria</taxon>
        <taxon>Hydrozoa</taxon>
        <taxon>Hydroidolina</taxon>
        <taxon>Anthoathecata</taxon>
        <taxon>Aplanulata</taxon>
        <taxon>Hydridae</taxon>
        <taxon>Hydra</taxon>
    </lineage>
</organism>
<feature type="transmembrane region" description="Helical" evidence="9">
    <location>
        <begin position="363"/>
        <end position="386"/>
    </location>
</feature>
<feature type="transmembrane region" description="Helical" evidence="9">
    <location>
        <begin position="220"/>
        <end position="237"/>
    </location>
</feature>
<dbReference type="Proteomes" id="UP001652625">
    <property type="component" value="Chromosome 13"/>
</dbReference>
<keyword evidence="7 9" id="KW-0472">Membrane</keyword>
<evidence type="ECO:0000256" key="4">
    <source>
        <dbReference type="ARBA" id="ARBA00022692"/>
    </source>
</evidence>
<evidence type="ECO:0000256" key="8">
    <source>
        <dbReference type="ARBA" id="ARBA00023329"/>
    </source>
</evidence>
<evidence type="ECO:0000256" key="9">
    <source>
        <dbReference type="SAM" id="Phobius"/>
    </source>
</evidence>
<dbReference type="GeneID" id="100202665"/>
<sequence length="500" mass="55560">MVPCNDPFLPSDDINQLLCLQEKTDSTTAFVSEECFNFKESTSDDKTSTSLLPSMLVSYHQSTRTIFENYQMQVNSHQESILSSNSSILDNLVEKKSVDKGVSMVHAMWNILPLGASIFSLPYCVIAGGYFVLPLIFIISAMADATGILLVDCLYAASHKTKQRKKVNSNYVDIARCVWGVVGGHIFNAFLVFYLFSGCVVNVILLGKSIHDLLHSSTKFSFGLLTTLFSVLIYPTLFIKKLTVLAYLSMAAVFSVLVGIFTIILAFFLELENWKNNIDEISLINANGLSLASGIIMLSCEVHSVIPHAEGIMRKSSKINFVLHRSFIGTALVKFLVALLGSLTYGSTTQSIVTLNVATINRSAHVVCSLTTLLYAILNYPLNMFIISEFIDNFIKNTKIKSSVPFFYLWIACTRFILITLTVLVAVFVPYFAVVLGLRGSLIGTCLIFIFPCYFHLKLKWDILSLRQRTWDIFLLTVGILFGAAGLYASVMRLVVIIQT</sequence>
<keyword evidence="8" id="KW-0968">Cytoplasmic vesicle</keyword>
<evidence type="ECO:0000313" key="12">
    <source>
        <dbReference type="RefSeq" id="XP_065672865.1"/>
    </source>
</evidence>
<evidence type="ECO:0000256" key="2">
    <source>
        <dbReference type="ARBA" id="ARBA00008066"/>
    </source>
</evidence>
<feature type="transmembrane region" description="Helical" evidence="9">
    <location>
        <begin position="136"/>
        <end position="157"/>
    </location>
</feature>
<protein>
    <submittedName>
        <fullName evidence="12">Vesicular inhibitory amino acid transporter isoform X2</fullName>
    </submittedName>
</protein>
<dbReference type="InterPro" id="IPR013057">
    <property type="entry name" value="AA_transpt_TM"/>
</dbReference>
<feature type="transmembrane region" description="Helical" evidence="9">
    <location>
        <begin position="178"/>
        <end position="205"/>
    </location>
</feature>
<feature type="transmembrane region" description="Helical" evidence="9">
    <location>
        <begin position="321"/>
        <end position="343"/>
    </location>
</feature>
<feature type="transmembrane region" description="Helical" evidence="9">
    <location>
        <begin position="281"/>
        <end position="300"/>
    </location>
</feature>
<evidence type="ECO:0000259" key="10">
    <source>
        <dbReference type="Pfam" id="PF01490"/>
    </source>
</evidence>